<keyword evidence="4" id="KW-0411">Iron-sulfur</keyword>
<dbReference type="PANTHER" id="PTHR46491:SF3">
    <property type="entry name" value="CDGSH IRON-SULFUR DOMAIN-CONTAINING PROTEIN 3, MITOCHONDRIAL"/>
    <property type="match status" value="1"/>
</dbReference>
<dbReference type="AlphaFoldDB" id="A0A2T8HWI2"/>
<name>A0A2T8HWI2_9RHOB</name>
<protein>
    <submittedName>
        <fullName evidence="6">Glutamate synthase</fullName>
    </submittedName>
</protein>
<evidence type="ECO:0000259" key="5">
    <source>
        <dbReference type="SMART" id="SM00704"/>
    </source>
</evidence>
<proteinExistence type="predicted"/>
<sequence>MSEAPIIAQKAPYPTAVEAGKSYMWCACGRSAKQPFCDGSHKGSGLVPLRYTASESKRVFFCGCKHCGTPPLCDGTHKTL</sequence>
<keyword evidence="1" id="KW-0001">2Fe-2S</keyword>
<dbReference type="InterPro" id="IPR042216">
    <property type="entry name" value="MitoNEET_CISD"/>
</dbReference>
<evidence type="ECO:0000256" key="2">
    <source>
        <dbReference type="ARBA" id="ARBA00022723"/>
    </source>
</evidence>
<dbReference type="PANTHER" id="PTHR46491">
    <property type="entry name" value="CDGSH IRON SULFUR DOMAIN PROTEIN HOMOLOG"/>
    <property type="match status" value="1"/>
</dbReference>
<dbReference type="InterPro" id="IPR052950">
    <property type="entry name" value="CISD"/>
</dbReference>
<dbReference type="RefSeq" id="WP_116557599.1">
    <property type="nucleotide sequence ID" value="NZ_QDKM01000002.1"/>
</dbReference>
<dbReference type="Proteomes" id="UP000245911">
    <property type="component" value="Unassembled WGS sequence"/>
</dbReference>
<dbReference type="Gene3D" id="3.40.5.90">
    <property type="entry name" value="CDGSH iron-sulfur domain, mitoNEET-type"/>
    <property type="match status" value="2"/>
</dbReference>
<feature type="domain" description="Iron-binding zinc finger CDGSH type" evidence="5">
    <location>
        <begin position="48"/>
        <end position="79"/>
    </location>
</feature>
<accession>A0A2T8HWI2</accession>
<dbReference type="SMART" id="SM00704">
    <property type="entry name" value="ZnF_CDGSH"/>
    <property type="match status" value="2"/>
</dbReference>
<evidence type="ECO:0000256" key="3">
    <source>
        <dbReference type="ARBA" id="ARBA00023004"/>
    </source>
</evidence>
<keyword evidence="2" id="KW-0479">Metal-binding</keyword>
<dbReference type="GO" id="GO:0046872">
    <property type="term" value="F:metal ion binding"/>
    <property type="evidence" value="ECO:0007669"/>
    <property type="project" value="UniProtKB-KW"/>
</dbReference>
<dbReference type="InterPro" id="IPR018967">
    <property type="entry name" value="FeS-contain_CDGSH-typ"/>
</dbReference>
<keyword evidence="3" id="KW-0408">Iron</keyword>
<dbReference type="GO" id="GO:0005737">
    <property type="term" value="C:cytoplasm"/>
    <property type="evidence" value="ECO:0007669"/>
    <property type="project" value="UniProtKB-ARBA"/>
</dbReference>
<evidence type="ECO:0000256" key="1">
    <source>
        <dbReference type="ARBA" id="ARBA00022714"/>
    </source>
</evidence>
<feature type="domain" description="Iron-binding zinc finger CDGSH type" evidence="5">
    <location>
        <begin position="10"/>
        <end position="47"/>
    </location>
</feature>
<dbReference type="EMBL" id="QDKM01000002">
    <property type="protein sequence ID" value="PVH29712.1"/>
    <property type="molecule type" value="Genomic_DNA"/>
</dbReference>
<evidence type="ECO:0000313" key="7">
    <source>
        <dbReference type="Proteomes" id="UP000245911"/>
    </source>
</evidence>
<dbReference type="GO" id="GO:0051537">
    <property type="term" value="F:2 iron, 2 sulfur cluster binding"/>
    <property type="evidence" value="ECO:0007669"/>
    <property type="project" value="UniProtKB-KW"/>
</dbReference>
<evidence type="ECO:0000256" key="4">
    <source>
        <dbReference type="ARBA" id="ARBA00023014"/>
    </source>
</evidence>
<keyword evidence="7" id="KW-1185">Reference proteome</keyword>
<reference evidence="6 7" key="1">
    <citation type="submission" date="2018-04" db="EMBL/GenBank/DDBJ databases">
        <title>Pararhodobacter oceanense sp. nov., isolated from marine intertidal sediment.</title>
        <authorList>
            <person name="Wang X.-L."/>
            <person name="Du Z.-J."/>
        </authorList>
    </citation>
    <scope>NUCLEOTIDE SEQUENCE [LARGE SCALE GENOMIC DNA]</scope>
    <source>
        <strain evidence="6 7">AM505</strain>
    </source>
</reference>
<comment type="caution">
    <text evidence="6">The sequence shown here is derived from an EMBL/GenBank/DDBJ whole genome shotgun (WGS) entry which is preliminary data.</text>
</comment>
<gene>
    <name evidence="6" type="ORF">DDE20_06265</name>
</gene>
<evidence type="ECO:0000313" key="6">
    <source>
        <dbReference type="EMBL" id="PVH29712.1"/>
    </source>
</evidence>
<organism evidence="6 7">
    <name type="scientific">Pararhodobacter oceanensis</name>
    <dbReference type="NCBI Taxonomy" id="2172121"/>
    <lineage>
        <taxon>Bacteria</taxon>
        <taxon>Pseudomonadati</taxon>
        <taxon>Pseudomonadota</taxon>
        <taxon>Alphaproteobacteria</taxon>
        <taxon>Rhodobacterales</taxon>
        <taxon>Paracoccaceae</taxon>
        <taxon>Pararhodobacter</taxon>
    </lineage>
</organism>
<dbReference type="OrthoDB" id="9795032at2"/>
<dbReference type="Pfam" id="PF09360">
    <property type="entry name" value="zf-CDGSH"/>
    <property type="match status" value="1"/>
</dbReference>